<protein>
    <submittedName>
        <fullName evidence="1">Uncharacterized protein</fullName>
    </submittedName>
</protein>
<dbReference type="EMBL" id="CP108195">
    <property type="protein sequence ID" value="WTS17694.1"/>
    <property type="molecule type" value="Genomic_DNA"/>
</dbReference>
<organism evidence="1">
    <name type="scientific">Streptomyces sp. NBC_00119</name>
    <dbReference type="NCBI Taxonomy" id="2975659"/>
    <lineage>
        <taxon>Bacteria</taxon>
        <taxon>Bacillati</taxon>
        <taxon>Actinomycetota</taxon>
        <taxon>Actinomycetes</taxon>
        <taxon>Kitasatosporales</taxon>
        <taxon>Streptomycetaceae</taxon>
        <taxon>Streptomyces</taxon>
    </lineage>
</organism>
<accession>A0AAU1UKC7</accession>
<name>A0AAU1UKC7_9ACTN</name>
<dbReference type="AlphaFoldDB" id="A0AAU1UKC7"/>
<evidence type="ECO:0000313" key="1">
    <source>
        <dbReference type="EMBL" id="WTS17694.1"/>
    </source>
</evidence>
<reference evidence="1" key="1">
    <citation type="submission" date="2022-10" db="EMBL/GenBank/DDBJ databases">
        <title>The complete genomes of actinobacterial strains from the NBC collection.</title>
        <authorList>
            <person name="Joergensen T.S."/>
            <person name="Alvarez Arevalo M."/>
            <person name="Sterndorff E.B."/>
            <person name="Faurdal D."/>
            <person name="Vuksanovic O."/>
            <person name="Mourched A.-S."/>
            <person name="Charusanti P."/>
            <person name="Shaw S."/>
            <person name="Blin K."/>
            <person name="Weber T."/>
        </authorList>
    </citation>
    <scope>NUCLEOTIDE SEQUENCE</scope>
    <source>
        <strain evidence="1">NBC_00119</strain>
    </source>
</reference>
<proteinExistence type="predicted"/>
<gene>
    <name evidence="1" type="ORF">OHU69_45725</name>
</gene>
<sequence>MGNDGTFSAPHTVALTKGKETTVTVGARARSTGAHSALLRVDDPLTPGVDKLVPVTVVAAADPAKPSYAVSAKGAVDRNQTRSVFVTVPEGAAALKVDLSGVVGDSQTRFLAVDPQGMPVDDSAVSRCYTHFSDTAD</sequence>